<evidence type="ECO:0000313" key="3">
    <source>
        <dbReference type="Proteomes" id="UP000483820"/>
    </source>
</evidence>
<dbReference type="EMBL" id="WUAV01000003">
    <property type="protein sequence ID" value="KAF1760783.1"/>
    <property type="molecule type" value="Genomic_DNA"/>
</dbReference>
<dbReference type="Pfam" id="PF07735">
    <property type="entry name" value="FBA_2"/>
    <property type="match status" value="1"/>
</dbReference>
<comment type="caution">
    <text evidence="2">The sequence shown here is derived from an EMBL/GenBank/DDBJ whole genome shotgun (WGS) entry which is preliminary data.</text>
</comment>
<evidence type="ECO:0000313" key="2">
    <source>
        <dbReference type="EMBL" id="KAF1760783.1"/>
    </source>
</evidence>
<organism evidence="2 3">
    <name type="scientific">Caenorhabditis remanei</name>
    <name type="common">Caenorhabditis vulgaris</name>
    <dbReference type="NCBI Taxonomy" id="31234"/>
    <lineage>
        <taxon>Eukaryota</taxon>
        <taxon>Metazoa</taxon>
        <taxon>Ecdysozoa</taxon>
        <taxon>Nematoda</taxon>
        <taxon>Chromadorea</taxon>
        <taxon>Rhabditida</taxon>
        <taxon>Rhabditina</taxon>
        <taxon>Rhabditomorpha</taxon>
        <taxon>Rhabditoidea</taxon>
        <taxon>Rhabditidae</taxon>
        <taxon>Peloderinae</taxon>
        <taxon>Caenorhabditis</taxon>
    </lineage>
</organism>
<dbReference type="PANTHER" id="PTHR21503">
    <property type="entry name" value="F-BOX-CONTAINING HYPOTHETICAL PROTEIN C.ELEGANS"/>
    <property type="match status" value="1"/>
</dbReference>
<sequence length="204" mass="23733">MLFLNSNASIEQMSAVAEWTKSLFSECWFCHIAGDDANSETFELNHEYEIAPIDCGVLNAQEVLIYSKPTKYPVNWFTLEQTMRSNWTKLMFGACTFDASDLNQFIKGWLNGNNSKMEVFRAVVKPYIRDLVLDGIEYEERDITERRRPYNTSFFNNAFNSYFIGGYYIRRNDGTVASIQEDFKYLGPQIMIIFTFVVWPQDSS</sequence>
<name>A0A6A5H2F9_CAERE</name>
<dbReference type="Proteomes" id="UP000483820">
    <property type="component" value="Chromosome III"/>
</dbReference>
<proteinExistence type="predicted"/>
<evidence type="ECO:0000259" key="1">
    <source>
        <dbReference type="Pfam" id="PF07735"/>
    </source>
</evidence>
<accession>A0A6A5H2F9</accession>
<protein>
    <recommendedName>
        <fullName evidence="1">Sdz-33 F-box domain-containing protein</fullName>
    </recommendedName>
</protein>
<feature type="domain" description="Sdz-33 F-box" evidence="1">
    <location>
        <begin position="72"/>
        <end position="121"/>
    </location>
</feature>
<dbReference type="PANTHER" id="PTHR21503:SF8">
    <property type="entry name" value="F-BOX ASSOCIATED DOMAIN-CONTAINING PROTEIN-RELATED"/>
    <property type="match status" value="1"/>
</dbReference>
<dbReference type="AlphaFoldDB" id="A0A6A5H2F9"/>
<gene>
    <name evidence="2" type="ORF">GCK72_009033</name>
</gene>
<dbReference type="InterPro" id="IPR012885">
    <property type="entry name" value="F-box_Sdz-33"/>
</dbReference>
<dbReference type="CTD" id="9805363"/>
<dbReference type="RefSeq" id="XP_053586754.1">
    <property type="nucleotide sequence ID" value="XM_053727177.1"/>
</dbReference>
<reference evidence="2 3" key="1">
    <citation type="submission" date="2019-12" db="EMBL/GenBank/DDBJ databases">
        <title>Chromosome-level assembly of the Caenorhabditis remanei genome.</title>
        <authorList>
            <person name="Teterina A.A."/>
            <person name="Willis J.H."/>
            <person name="Phillips P.C."/>
        </authorList>
    </citation>
    <scope>NUCLEOTIDE SEQUENCE [LARGE SCALE GENOMIC DNA]</scope>
    <source>
        <strain evidence="2 3">PX506</strain>
        <tissue evidence="2">Whole organism</tissue>
    </source>
</reference>
<dbReference type="KEGG" id="crq:GCK72_009033"/>
<dbReference type="GeneID" id="9805363"/>